<proteinExistence type="predicted"/>
<evidence type="ECO:0000256" key="2">
    <source>
        <dbReference type="SAM" id="MobiDB-lite"/>
    </source>
</evidence>
<feature type="region of interest" description="Disordered" evidence="2">
    <location>
        <begin position="317"/>
        <end position="396"/>
    </location>
</feature>
<dbReference type="OrthoDB" id="410307at2759"/>
<dbReference type="Proteomes" id="UP000268093">
    <property type="component" value="Unassembled WGS sequence"/>
</dbReference>
<comment type="caution">
    <text evidence="4">The sequence shown here is derived from an EMBL/GenBank/DDBJ whole genome shotgun (WGS) entry which is preliminary data.</text>
</comment>
<evidence type="ECO:0000259" key="3">
    <source>
        <dbReference type="PROSITE" id="PS50102"/>
    </source>
</evidence>
<dbReference type="GO" id="GO:0003723">
    <property type="term" value="F:RNA binding"/>
    <property type="evidence" value="ECO:0007669"/>
    <property type="project" value="UniProtKB-UniRule"/>
</dbReference>
<dbReference type="InterPro" id="IPR035979">
    <property type="entry name" value="RBD_domain_sf"/>
</dbReference>
<gene>
    <name evidence="4" type="ORF">BC936DRAFT_147675</name>
</gene>
<dbReference type="SMART" id="SM00360">
    <property type="entry name" value="RRM"/>
    <property type="match status" value="2"/>
</dbReference>
<organism evidence="4 5">
    <name type="scientific">Jimgerdemannia flammicorona</name>
    <dbReference type="NCBI Taxonomy" id="994334"/>
    <lineage>
        <taxon>Eukaryota</taxon>
        <taxon>Fungi</taxon>
        <taxon>Fungi incertae sedis</taxon>
        <taxon>Mucoromycota</taxon>
        <taxon>Mucoromycotina</taxon>
        <taxon>Endogonomycetes</taxon>
        <taxon>Endogonales</taxon>
        <taxon>Endogonaceae</taxon>
        <taxon>Jimgerdemannia</taxon>
    </lineage>
</organism>
<dbReference type="PANTHER" id="PTHR32343:SF22">
    <property type="entry name" value="LD29830P"/>
    <property type="match status" value="1"/>
</dbReference>
<keyword evidence="1" id="KW-0694">RNA-binding</keyword>
<keyword evidence="5" id="KW-1185">Reference proteome</keyword>
<sequence length="396" mass="43144">MTSTIEHFINKAKPSSWPLGLPAPTQIHNGIRQCREGTSSVCSCSICCSQQTVFANLNPLNFTKVANISSLVTEQILRQMFQFLGDVEELKLYSSPHGDGLQEALVEFKEASSAMTALHLSGTELGDRILFVSANYGSLSVDSSSLVSPQARTFPPLGPHPNLTLRNTPVTATTAQVAALRALNPVINPTVAQFDPQKAEEISRTVYIGNISSVVTEQELTHHFAACGPVAYVKMAGDPAQPTRFAFLEFATVTGAHAALSMNGLILADRPLKVNHSKNAINKTPKKNESQDVLAAMRRVQEAQRRIASRLGVEAAAAENENVTASGKTSDDPTAIGVADDRAGSASGTRRSRSRSDSRSRVRRSSRSRSRSRTRRRHRTRSRSRSRERVFCMDFP</sequence>
<evidence type="ECO:0000256" key="1">
    <source>
        <dbReference type="PROSITE-ProRule" id="PRU00176"/>
    </source>
</evidence>
<protein>
    <recommendedName>
        <fullName evidence="3">RRM domain-containing protein</fullName>
    </recommendedName>
</protein>
<feature type="domain" description="RRM" evidence="3">
    <location>
        <begin position="61"/>
        <end position="137"/>
    </location>
</feature>
<name>A0A433D4U4_9FUNG</name>
<dbReference type="InterPro" id="IPR000504">
    <property type="entry name" value="RRM_dom"/>
</dbReference>
<reference evidence="4 5" key="1">
    <citation type="journal article" date="2018" name="New Phytol.">
        <title>Phylogenomics of Endogonaceae and evolution of mycorrhizas within Mucoromycota.</title>
        <authorList>
            <person name="Chang Y."/>
            <person name="Desiro A."/>
            <person name="Na H."/>
            <person name="Sandor L."/>
            <person name="Lipzen A."/>
            <person name="Clum A."/>
            <person name="Barry K."/>
            <person name="Grigoriev I.V."/>
            <person name="Martin F.M."/>
            <person name="Stajich J.E."/>
            <person name="Smith M.E."/>
            <person name="Bonito G."/>
            <person name="Spatafora J.W."/>
        </authorList>
    </citation>
    <scope>NUCLEOTIDE SEQUENCE [LARGE SCALE GENOMIC DNA]</scope>
    <source>
        <strain evidence="4 5">GMNB39</strain>
    </source>
</reference>
<accession>A0A433D4U4</accession>
<evidence type="ECO:0000313" key="4">
    <source>
        <dbReference type="EMBL" id="RUP45841.1"/>
    </source>
</evidence>
<feature type="compositionally biased region" description="Basic residues" evidence="2">
    <location>
        <begin position="361"/>
        <end position="384"/>
    </location>
</feature>
<dbReference type="Pfam" id="PF00076">
    <property type="entry name" value="RRM_1"/>
    <property type="match status" value="2"/>
</dbReference>
<dbReference type="PANTHER" id="PTHR32343">
    <property type="entry name" value="SERINE/ARGININE-RICH SPLICING FACTOR"/>
    <property type="match status" value="1"/>
</dbReference>
<dbReference type="InterPro" id="IPR012677">
    <property type="entry name" value="Nucleotide-bd_a/b_plait_sf"/>
</dbReference>
<dbReference type="Gene3D" id="3.30.70.330">
    <property type="match status" value="2"/>
</dbReference>
<dbReference type="SUPFAM" id="SSF54928">
    <property type="entry name" value="RNA-binding domain, RBD"/>
    <property type="match status" value="2"/>
</dbReference>
<dbReference type="EMBL" id="RBNI01006703">
    <property type="protein sequence ID" value="RUP45841.1"/>
    <property type="molecule type" value="Genomic_DNA"/>
</dbReference>
<dbReference type="PROSITE" id="PS50102">
    <property type="entry name" value="RRM"/>
    <property type="match status" value="2"/>
</dbReference>
<feature type="compositionally biased region" description="Basic and acidic residues" evidence="2">
    <location>
        <begin position="385"/>
        <end position="396"/>
    </location>
</feature>
<dbReference type="AlphaFoldDB" id="A0A433D4U4"/>
<evidence type="ECO:0000313" key="5">
    <source>
        <dbReference type="Proteomes" id="UP000268093"/>
    </source>
</evidence>
<feature type="domain" description="RRM" evidence="3">
    <location>
        <begin position="204"/>
        <end position="279"/>
    </location>
</feature>